<feature type="compositionally biased region" description="Low complexity" evidence="1">
    <location>
        <begin position="1116"/>
        <end position="1128"/>
    </location>
</feature>
<reference evidence="2" key="1">
    <citation type="submission" date="2020-01" db="EMBL/GenBank/DDBJ databases">
        <title>Development of genomics and gene disruption for Polysphondylium violaceum indicates a role for the polyketide synthase stlB in stalk morphogenesis.</title>
        <authorList>
            <person name="Narita B."/>
            <person name="Kawabe Y."/>
            <person name="Kin K."/>
            <person name="Saito T."/>
            <person name="Gibbs R."/>
            <person name="Kuspa A."/>
            <person name="Muzny D."/>
            <person name="Queller D."/>
            <person name="Richards S."/>
            <person name="Strassman J."/>
            <person name="Sucgang R."/>
            <person name="Worley K."/>
            <person name="Schaap P."/>
        </authorList>
    </citation>
    <scope>NUCLEOTIDE SEQUENCE</scope>
    <source>
        <strain evidence="2">QSvi11</strain>
    </source>
</reference>
<name>A0A8J4UZ98_9MYCE</name>
<feature type="region of interest" description="Disordered" evidence="1">
    <location>
        <begin position="209"/>
        <end position="236"/>
    </location>
</feature>
<evidence type="ECO:0000256" key="1">
    <source>
        <dbReference type="SAM" id="MobiDB-lite"/>
    </source>
</evidence>
<feature type="compositionally biased region" description="Low complexity" evidence="1">
    <location>
        <begin position="223"/>
        <end position="232"/>
    </location>
</feature>
<sequence length="1230" mass="142546">MNQLFHSKSYKATTLLCKGGNFINGTNGRLYSNKNSALSAPEIEEFFVNLKSTRKALDIDPLPVNLEALEADKEEADKQIEQPRPLSYYDPYRQTLSKKFRERNDAVMAPGISAGKKDFKSLPHQRLYNDKQSKQFMKQQSPSQLEQRLELPIEDEMKYKAKQIKYIHRTIREDATKASKFRIQKTEMQPISLYPSQLWIKETGVSKASGNIGGDDNNDNIENDNNNDNNDYGDNKSHVAPNEFLVNRTKALIVDNLFPLDFNSSNFYQTNSVVNEAKRDINDKSFNDIVDDITNESVDEINSNDAPSVLKYQNKKTKDPLLVHQLKLNYGLDCERTHSVFESDLKLGKYTSTEVNELYQWIKNTKHFLQPSVINTFLQYYANQQDEKVFGSILNRYESNEIEFDSISFSIILTYFCQKQETVSLKYWIKTIKTSQFKITQSVLGPDLVRAYLTLDDLNSALDVVKLFRETNSSMLNNTCYRSLHHFVNYLTPRKEYDKLVEIIRVYAVHSPNFILNSIFYKLLIELWRNDYNLSHLVTELEESGLCSQNFYRNCVAYLLDMDQYDLSQTIYEIYLQRHKPNFRMYNLFMVYMIKNDDYSSCLDLMKQMDSNQIASDAIIDYSILEMLARKNQLELLDTFIDYLFNSPSCWKKMSFIIVYCQIHSIDTIFSRVVAKIPNLPKASMSILTNQIIRDYLKLKRYHTALRWYGDRIVKYNLSPNKFTLDFFVFYHESQIKELKAKRAHTQAIASEKTLLEFWKSRHQAFKIHKLNYPNKHLQDAYDNLEVMGVMREIDKLTPMGLLRTQVLRSIPNFLTTTPSSQQMELLHKNIIEQSMLLQGTNEKKDFHLTHYYRLNQTDNLQRALLKYIESDTLPYGPIFLQAMIDIRTQDPSAYVSLLKDCPANMRSIVFDLKFYCDFIKRDISNAMTLLAQENPLLWKDSDVIWNSVVVGLLTAGQLDLASKSIFSATTTLRILDITEVQERIDNPGPEIPISQESFDFINANFINAPEPYIWKRKKKEGKERRANAAATATANENAAASFEHDIESITNNNVNNSNNNKNETINEEFEEQSHIMTMNTSLTGKPKVFMTNIELSEEDIVLDRPDSSRKEKKNSNNNTTRFNSSSSDDGAQYFKINQIQDDYDDEEGTHNYDLDTYDPSSISQAKPYKSKVSSSSFKTSSSSSSSRPKYSGKKSYKNTTNATKETIDYSAIFRTNKYNFLDPDSVNQQ</sequence>
<feature type="region of interest" description="Disordered" evidence="1">
    <location>
        <begin position="1101"/>
        <end position="1202"/>
    </location>
</feature>
<organism evidence="2 3">
    <name type="scientific">Polysphondylium violaceum</name>
    <dbReference type="NCBI Taxonomy" id="133409"/>
    <lineage>
        <taxon>Eukaryota</taxon>
        <taxon>Amoebozoa</taxon>
        <taxon>Evosea</taxon>
        <taxon>Eumycetozoa</taxon>
        <taxon>Dictyostelia</taxon>
        <taxon>Dictyosteliales</taxon>
        <taxon>Dictyosteliaceae</taxon>
        <taxon>Polysphondylium</taxon>
    </lineage>
</organism>
<evidence type="ECO:0000313" key="3">
    <source>
        <dbReference type="Proteomes" id="UP000695562"/>
    </source>
</evidence>
<feature type="compositionally biased region" description="Low complexity" evidence="1">
    <location>
        <begin position="1167"/>
        <end position="1190"/>
    </location>
</feature>
<protein>
    <submittedName>
        <fullName evidence="2">Uncharacterized protein</fullName>
    </submittedName>
</protein>
<gene>
    <name evidence="2" type="ORF">CYY_004370</name>
</gene>
<evidence type="ECO:0000313" key="2">
    <source>
        <dbReference type="EMBL" id="KAF2074310.1"/>
    </source>
</evidence>
<comment type="caution">
    <text evidence="2">The sequence shown here is derived from an EMBL/GenBank/DDBJ whole genome shotgun (WGS) entry which is preliminary data.</text>
</comment>
<keyword evidence="3" id="KW-1185">Reference proteome</keyword>
<dbReference type="EMBL" id="AJWJ01000153">
    <property type="protein sequence ID" value="KAF2074310.1"/>
    <property type="molecule type" value="Genomic_DNA"/>
</dbReference>
<dbReference type="Proteomes" id="UP000695562">
    <property type="component" value="Unassembled WGS sequence"/>
</dbReference>
<dbReference type="AlphaFoldDB" id="A0A8J4UZ98"/>
<dbReference type="OrthoDB" id="23602at2759"/>
<accession>A0A8J4UZ98</accession>
<proteinExistence type="predicted"/>